<dbReference type="InterPro" id="IPR033900">
    <property type="entry name" value="Gram_neg_porin_domain"/>
</dbReference>
<dbReference type="SUPFAM" id="SSF56935">
    <property type="entry name" value="Porins"/>
    <property type="match status" value="1"/>
</dbReference>
<evidence type="ECO:0000256" key="2">
    <source>
        <dbReference type="ARBA" id="ARBA00011233"/>
    </source>
</evidence>
<accession>A0ABP3TA64</accession>
<feature type="chain" id="PRO_5046105965" description="Porin domain-containing protein" evidence="11">
    <location>
        <begin position="23"/>
        <end position="300"/>
    </location>
</feature>
<evidence type="ECO:0000256" key="10">
    <source>
        <dbReference type="ARBA" id="ARBA00023237"/>
    </source>
</evidence>
<comment type="subcellular location">
    <subcellularLocation>
        <location evidence="1">Cell outer membrane</location>
        <topology evidence="1">Multi-pass membrane protein</topology>
    </subcellularLocation>
</comment>
<dbReference type="Pfam" id="PF13609">
    <property type="entry name" value="Porin_4"/>
    <property type="match status" value="1"/>
</dbReference>
<dbReference type="Proteomes" id="UP001499915">
    <property type="component" value="Unassembled WGS sequence"/>
</dbReference>
<keyword evidence="14" id="KW-1185">Reference proteome</keyword>
<comment type="subunit">
    <text evidence="2">Homotrimer.</text>
</comment>
<dbReference type="EMBL" id="BAAAET010000001">
    <property type="protein sequence ID" value="GAA0687519.1"/>
    <property type="molecule type" value="Genomic_DNA"/>
</dbReference>
<organism evidence="13 14">
    <name type="scientific">Marinobacterium maritimum</name>
    <dbReference type="NCBI Taxonomy" id="500162"/>
    <lineage>
        <taxon>Bacteria</taxon>
        <taxon>Pseudomonadati</taxon>
        <taxon>Pseudomonadota</taxon>
        <taxon>Gammaproteobacteria</taxon>
        <taxon>Oceanospirillales</taxon>
        <taxon>Oceanospirillaceae</taxon>
        <taxon>Marinobacterium</taxon>
    </lineage>
</organism>
<dbReference type="Gene3D" id="2.40.160.10">
    <property type="entry name" value="Porin"/>
    <property type="match status" value="1"/>
</dbReference>
<dbReference type="InterPro" id="IPR050298">
    <property type="entry name" value="Gram-neg_bact_OMP"/>
</dbReference>
<keyword evidence="9" id="KW-0472">Membrane</keyword>
<keyword evidence="8" id="KW-0626">Porin</keyword>
<keyword evidence="7" id="KW-0406">Ion transport</keyword>
<dbReference type="PRINTS" id="PR00184">
    <property type="entry name" value="NEISSPPORIN"/>
</dbReference>
<evidence type="ECO:0000313" key="13">
    <source>
        <dbReference type="EMBL" id="GAA0687519.1"/>
    </source>
</evidence>
<evidence type="ECO:0000256" key="9">
    <source>
        <dbReference type="ARBA" id="ARBA00023136"/>
    </source>
</evidence>
<proteinExistence type="predicted"/>
<sequence length="300" mass="33007">MKIRMTCLSLACASLMPLVATATEPEINFYGSLRVQLEKTGHTESTDFKDAASRIGVEGRHQLDESLAAFARYEVALDLDEREVGDERQGYVGLTGDFGTLMAGRYWSAFYNAVGYAGDQLWWDSAPAYYSLDGDFRIGDSIMYTSPDVNGLQLSVLAQFDDDSNDDEVEQSQYTATYQASDSLRLAVGYINDDNDSVGIAAYYTGEGFYINGAYIDKDNAGKGADLIGGIRADKNLYTLALSTLEDESGAGNDFDAVTLGYQYDLHPKVKLWVEAMAWDGVLYGNEDSHTINIGMNYDF</sequence>
<evidence type="ECO:0000256" key="3">
    <source>
        <dbReference type="ARBA" id="ARBA00022448"/>
    </source>
</evidence>
<keyword evidence="4" id="KW-1134">Transmembrane beta strand</keyword>
<evidence type="ECO:0000256" key="11">
    <source>
        <dbReference type="SAM" id="SignalP"/>
    </source>
</evidence>
<name>A0ABP3TA64_9GAMM</name>
<comment type="caution">
    <text evidence="13">The sequence shown here is derived from an EMBL/GenBank/DDBJ whole genome shotgun (WGS) entry which is preliminary data.</text>
</comment>
<evidence type="ECO:0000256" key="6">
    <source>
        <dbReference type="ARBA" id="ARBA00022729"/>
    </source>
</evidence>
<evidence type="ECO:0000256" key="5">
    <source>
        <dbReference type="ARBA" id="ARBA00022692"/>
    </source>
</evidence>
<keyword evidence="5" id="KW-0812">Transmembrane</keyword>
<feature type="domain" description="Porin" evidence="12">
    <location>
        <begin position="11"/>
        <end position="299"/>
    </location>
</feature>
<feature type="signal peptide" evidence="11">
    <location>
        <begin position="1"/>
        <end position="22"/>
    </location>
</feature>
<reference evidence="14" key="1">
    <citation type="journal article" date="2019" name="Int. J. Syst. Evol. Microbiol.">
        <title>The Global Catalogue of Microorganisms (GCM) 10K type strain sequencing project: providing services to taxonomists for standard genome sequencing and annotation.</title>
        <authorList>
            <consortium name="The Broad Institute Genomics Platform"/>
            <consortium name="The Broad Institute Genome Sequencing Center for Infectious Disease"/>
            <person name="Wu L."/>
            <person name="Ma J."/>
        </authorList>
    </citation>
    <scope>NUCLEOTIDE SEQUENCE [LARGE SCALE GENOMIC DNA]</scope>
    <source>
        <strain evidence="14">JCM 15134</strain>
    </source>
</reference>
<evidence type="ECO:0000256" key="1">
    <source>
        <dbReference type="ARBA" id="ARBA00004571"/>
    </source>
</evidence>
<keyword evidence="3" id="KW-0813">Transport</keyword>
<evidence type="ECO:0000259" key="12">
    <source>
        <dbReference type="Pfam" id="PF13609"/>
    </source>
</evidence>
<gene>
    <name evidence="13" type="ORF">GCM10009104_12030</name>
</gene>
<dbReference type="PANTHER" id="PTHR34501:SF9">
    <property type="entry name" value="MAJOR OUTER MEMBRANE PROTEIN P.IA"/>
    <property type="match status" value="1"/>
</dbReference>
<dbReference type="PRINTS" id="PR00182">
    <property type="entry name" value="ECOLNEIPORIN"/>
</dbReference>
<evidence type="ECO:0000256" key="8">
    <source>
        <dbReference type="ARBA" id="ARBA00023114"/>
    </source>
</evidence>
<dbReference type="InterPro" id="IPR001702">
    <property type="entry name" value="Porin_Gram-ve"/>
</dbReference>
<protein>
    <recommendedName>
        <fullName evidence="12">Porin domain-containing protein</fullName>
    </recommendedName>
</protein>
<dbReference type="InterPro" id="IPR023614">
    <property type="entry name" value="Porin_dom_sf"/>
</dbReference>
<evidence type="ECO:0000313" key="14">
    <source>
        <dbReference type="Proteomes" id="UP001499915"/>
    </source>
</evidence>
<dbReference type="CDD" id="cd00342">
    <property type="entry name" value="gram_neg_porins"/>
    <property type="match status" value="1"/>
</dbReference>
<keyword evidence="6 11" id="KW-0732">Signal</keyword>
<dbReference type="PANTHER" id="PTHR34501">
    <property type="entry name" value="PROTEIN YDDL-RELATED"/>
    <property type="match status" value="1"/>
</dbReference>
<dbReference type="InterPro" id="IPR002299">
    <property type="entry name" value="Porin_Neis"/>
</dbReference>
<evidence type="ECO:0000256" key="7">
    <source>
        <dbReference type="ARBA" id="ARBA00023065"/>
    </source>
</evidence>
<evidence type="ECO:0000256" key="4">
    <source>
        <dbReference type="ARBA" id="ARBA00022452"/>
    </source>
</evidence>
<keyword evidence="10" id="KW-0998">Cell outer membrane</keyword>